<dbReference type="PANTHER" id="PTHR14038:SF0">
    <property type="entry name" value="LP18708P"/>
    <property type="match status" value="1"/>
</dbReference>
<feature type="compositionally biased region" description="Polar residues" evidence="2">
    <location>
        <begin position="587"/>
        <end position="623"/>
    </location>
</feature>
<keyword evidence="5" id="KW-1185">Reference proteome</keyword>
<feature type="compositionally biased region" description="Polar residues" evidence="2">
    <location>
        <begin position="657"/>
        <end position="685"/>
    </location>
</feature>
<sequence length="1062" mass="121205">MSVPNKSLDKNKRYAGVKANDFVNKTRANEANRSAVRPQGWANLGKINSRRIPPPANLPSLKSEIGVSSPTFDLPSTPNCGWSSTENTTSMNVVSNPTQQQLDSMPVSSRTSPPLISSQPSSADVDKSRAPPSWSTITASGTSSNIAEPPPNLLALNDFPRLATTPDRKSQPESPINPTFRPTNLATWKEGGGSRIQPLINDPSQMIPNNPGANFYQQQPAMPNVRMYSPQMWTYNPYPPVPSAVPQSQRVNNFNDYKSPTILRNKDIDDLSKITDNTWANSSQEVNYEEKIRFSDDEEDNNHRRELPETNNKTRRMKPQILQHTRLLQDDEHLKQMQDNKNSELINALNIAKQRRDEQERHLRNEQFNSNMNEQKQIPGYQTRPLLNSNDQENHNSSPSWQRKNRENCNTSRTRHDTANSQSSFTMKSWSDQMDSFNYASLHEKSGGAMENDDPSMPNNYSRSPSESSLPSQNEKGRVVRKSKKLPLSSKKSQKPSSNPTKSSNKKLVKFDSKDYYENSNDQWETWEEQTDNHQQQCPNDNNNNNNNQQRRRQQLHSDDSATQRPNRFNKQGVNKTNQNDKQQTNSHVKPNSAPTNKTNQVADTKSTNNKNQPAWRSLSPNRPTEPVDPTPQESMSYKSQQRTNLNDHKQRYPPIDTSSIPPLMSVRSNLPMPTSKSYQTTNHGGASHYDDDNVYYESNLQAHQRYQHSHLQNRGYTTLGSYGRYRRSGTLRHQQQYTAYNTTNASAGSSAPSTSNGTRQKKNANNKKVSSSSDQLKSAGADNVDSPTENVKTINDEVPVIKSPEPLIPPPSMEIGKLNESNIGINEQKNITKTDNEKNTNQNGAESTTKANKKSTPFNSKRRTNKEQQTYQQDQRYQNQQAPRHRNTYQRSMQEYDTMPMTGTHNYYGTTRRMSNNGRNTHMHDLSSNYYYEHPQQHYNNRYNNYSNEHYQQSSRQTTQHTKRNGTSAINNRHQKQHVVNGDTNNTNNNHRHPSTSDNDQKEGEEWETASESSMNMRNGHYDNNQSTNEIKVVNRGRTPPKKSFSSQRPHARQIFKYTNA</sequence>
<name>A0A815C2K2_ADIRI</name>
<feature type="region of interest" description="Disordered" evidence="2">
    <location>
        <begin position="445"/>
        <end position="512"/>
    </location>
</feature>
<feature type="compositionally biased region" description="Basic and acidic residues" evidence="2">
    <location>
        <begin position="290"/>
        <end position="308"/>
    </location>
</feature>
<evidence type="ECO:0000313" key="4">
    <source>
        <dbReference type="EMBL" id="CAF1277347.1"/>
    </source>
</evidence>
<dbReference type="GO" id="GO:0030154">
    <property type="term" value="P:cell differentiation"/>
    <property type="evidence" value="ECO:0007669"/>
    <property type="project" value="TreeGrafter"/>
</dbReference>
<comment type="caution">
    <text evidence="4">The sequence shown here is derived from an EMBL/GenBank/DDBJ whole genome shotgun (WGS) entry which is preliminary data.</text>
</comment>
<dbReference type="PANTHER" id="PTHR14038">
    <property type="entry name" value="BAT2 HLA-B-ASSOCIATED TRANSCRIPT 2"/>
    <property type="match status" value="1"/>
</dbReference>
<feature type="compositionally biased region" description="Polar residues" evidence="2">
    <location>
        <begin position="172"/>
        <end position="185"/>
    </location>
</feature>
<protein>
    <recommendedName>
        <fullName evidence="3">BAT2 N-terminal domain-containing protein</fullName>
    </recommendedName>
</protein>
<feature type="compositionally biased region" description="Low complexity" evidence="2">
    <location>
        <begin position="533"/>
        <end position="549"/>
    </location>
</feature>
<accession>A0A815C2K2</accession>
<feature type="compositionally biased region" description="Basic and acidic residues" evidence="2">
    <location>
        <begin position="356"/>
        <end position="365"/>
    </location>
</feature>
<feature type="region of interest" description="Disordered" evidence="2">
    <location>
        <begin position="526"/>
        <end position="693"/>
    </location>
</feature>
<dbReference type="InterPro" id="IPR033184">
    <property type="entry name" value="PRRC2"/>
</dbReference>
<gene>
    <name evidence="4" type="ORF">XAT740_LOCUS27625</name>
</gene>
<feature type="compositionally biased region" description="Low complexity" evidence="2">
    <location>
        <begin position="486"/>
        <end position="503"/>
    </location>
</feature>
<feature type="compositionally biased region" description="Polar residues" evidence="2">
    <location>
        <begin position="133"/>
        <end position="146"/>
    </location>
</feature>
<feature type="compositionally biased region" description="Polar residues" evidence="2">
    <location>
        <begin position="563"/>
        <end position="574"/>
    </location>
</feature>
<evidence type="ECO:0000313" key="5">
    <source>
        <dbReference type="Proteomes" id="UP000663828"/>
    </source>
</evidence>
<feature type="compositionally biased region" description="Polar residues" evidence="2">
    <location>
        <begin position="951"/>
        <end position="973"/>
    </location>
</feature>
<feature type="compositionally biased region" description="Polar residues" evidence="2">
    <location>
        <begin position="840"/>
        <end position="860"/>
    </location>
</feature>
<feature type="compositionally biased region" description="Polar residues" evidence="2">
    <location>
        <begin position="820"/>
        <end position="830"/>
    </location>
</feature>
<dbReference type="Pfam" id="PF07001">
    <property type="entry name" value="BAT2_N"/>
    <property type="match status" value="1"/>
</dbReference>
<feature type="region of interest" description="Disordered" evidence="2">
    <location>
        <begin position="42"/>
        <end position="185"/>
    </location>
</feature>
<feature type="region of interest" description="Disordered" evidence="2">
    <location>
        <begin position="356"/>
        <end position="427"/>
    </location>
</feature>
<feature type="compositionally biased region" description="Low complexity" evidence="2">
    <location>
        <begin position="575"/>
        <end position="586"/>
    </location>
</feature>
<feature type="compositionally biased region" description="Polar residues" evidence="2">
    <location>
        <begin position="366"/>
        <end position="376"/>
    </location>
</feature>
<evidence type="ECO:0000256" key="2">
    <source>
        <dbReference type="SAM" id="MobiDB-lite"/>
    </source>
</evidence>
<evidence type="ECO:0000256" key="1">
    <source>
        <dbReference type="ARBA" id="ARBA00022553"/>
    </source>
</evidence>
<feature type="region of interest" description="Disordered" evidence="2">
    <location>
        <begin position="951"/>
        <end position="1062"/>
    </location>
</feature>
<feature type="compositionally biased region" description="Polar residues" evidence="2">
    <location>
        <begin position="742"/>
        <end position="759"/>
    </location>
</feature>
<feature type="region of interest" description="Disordered" evidence="2">
    <location>
        <begin position="290"/>
        <end position="320"/>
    </location>
</feature>
<feature type="compositionally biased region" description="Low complexity" evidence="2">
    <location>
        <begin position="869"/>
        <end position="882"/>
    </location>
</feature>
<feature type="compositionally biased region" description="Polar residues" evidence="2">
    <location>
        <begin position="1011"/>
        <end position="1031"/>
    </location>
</feature>
<feature type="region of interest" description="Disordered" evidence="2">
    <location>
        <begin position="742"/>
        <end position="888"/>
    </location>
</feature>
<feature type="compositionally biased region" description="Polar residues" evidence="2">
    <location>
        <begin position="66"/>
        <end position="122"/>
    </location>
</feature>
<feature type="compositionally biased region" description="Polar residues" evidence="2">
    <location>
        <begin position="385"/>
        <end position="412"/>
    </location>
</feature>
<evidence type="ECO:0000259" key="3">
    <source>
        <dbReference type="Pfam" id="PF07001"/>
    </source>
</evidence>
<feature type="compositionally biased region" description="Polar residues" evidence="2">
    <location>
        <begin position="632"/>
        <end position="645"/>
    </location>
</feature>
<dbReference type="EMBL" id="CAJNOR010002317">
    <property type="protein sequence ID" value="CAF1277347.1"/>
    <property type="molecule type" value="Genomic_DNA"/>
</dbReference>
<proteinExistence type="predicted"/>
<keyword evidence="1" id="KW-0597">Phosphoprotein</keyword>
<reference evidence="4" key="1">
    <citation type="submission" date="2021-02" db="EMBL/GenBank/DDBJ databases">
        <authorList>
            <person name="Nowell W R."/>
        </authorList>
    </citation>
    <scope>NUCLEOTIDE SEQUENCE</scope>
</reference>
<dbReference type="Proteomes" id="UP000663828">
    <property type="component" value="Unassembled WGS sequence"/>
</dbReference>
<feature type="domain" description="BAT2 N-terminal" evidence="3">
    <location>
        <begin position="33"/>
        <end position="139"/>
    </location>
</feature>
<dbReference type="InterPro" id="IPR009738">
    <property type="entry name" value="BAT2_N"/>
</dbReference>
<feature type="compositionally biased region" description="Low complexity" evidence="2">
    <location>
        <begin position="458"/>
        <end position="474"/>
    </location>
</feature>
<organism evidence="4 5">
    <name type="scientific">Adineta ricciae</name>
    <name type="common">Rotifer</name>
    <dbReference type="NCBI Taxonomy" id="249248"/>
    <lineage>
        <taxon>Eukaryota</taxon>
        <taxon>Metazoa</taxon>
        <taxon>Spiralia</taxon>
        <taxon>Gnathifera</taxon>
        <taxon>Rotifera</taxon>
        <taxon>Eurotatoria</taxon>
        <taxon>Bdelloidea</taxon>
        <taxon>Adinetida</taxon>
        <taxon>Adinetidae</taxon>
        <taxon>Adineta</taxon>
    </lineage>
</organism>
<dbReference type="AlphaFoldDB" id="A0A815C2K2"/>